<dbReference type="RefSeq" id="XP_007333226.1">
    <property type="nucleotide sequence ID" value="XM_007333164.1"/>
</dbReference>
<feature type="region of interest" description="Disordered" evidence="1">
    <location>
        <begin position="150"/>
        <end position="171"/>
    </location>
</feature>
<reference evidence="3" key="1">
    <citation type="journal article" date="2012" name="Proc. Natl. Acad. Sci. U.S.A.">
        <title>Genome sequence of the button mushroom Agaricus bisporus reveals mechanisms governing adaptation to a humic-rich ecological niche.</title>
        <authorList>
            <person name="Morin E."/>
            <person name="Kohler A."/>
            <person name="Baker A.R."/>
            <person name="Foulongne-Oriol M."/>
            <person name="Lombard V."/>
            <person name="Nagy L.G."/>
            <person name="Ohm R.A."/>
            <person name="Patyshakuliyeva A."/>
            <person name="Brun A."/>
            <person name="Aerts A.L."/>
            <person name="Bailey A.M."/>
            <person name="Billette C."/>
            <person name="Coutinho P.M."/>
            <person name="Deakin G."/>
            <person name="Doddapaneni H."/>
            <person name="Floudas D."/>
            <person name="Grimwood J."/>
            <person name="Hilden K."/>
            <person name="Kuees U."/>
            <person name="LaButti K.M."/>
            <person name="Lapidus A."/>
            <person name="Lindquist E.A."/>
            <person name="Lucas S.M."/>
            <person name="Murat C."/>
            <person name="Riley R.W."/>
            <person name="Salamov A.A."/>
            <person name="Schmutz J."/>
            <person name="Subramanian V."/>
            <person name="Woesten H.A.B."/>
            <person name="Xu J."/>
            <person name="Eastwood D.C."/>
            <person name="Foster G.D."/>
            <person name="Sonnenberg A.S."/>
            <person name="Cullen D."/>
            <person name="de Vries R.P."/>
            <person name="Lundell T."/>
            <person name="Hibbett D.S."/>
            <person name="Henrissat B."/>
            <person name="Burton K.S."/>
            <person name="Kerrigan R.W."/>
            <person name="Challen M.P."/>
            <person name="Grigoriev I.V."/>
            <person name="Martin F."/>
        </authorList>
    </citation>
    <scope>NUCLEOTIDE SEQUENCE [LARGE SCALE GENOMIC DNA]</scope>
    <source>
        <strain evidence="3">JB137-S8 / ATCC MYA-4627 / FGSC 10392</strain>
    </source>
</reference>
<organism evidence="2 3">
    <name type="scientific">Agaricus bisporus var. burnettii (strain JB137-S8 / ATCC MYA-4627 / FGSC 10392)</name>
    <name type="common">White button mushroom</name>
    <dbReference type="NCBI Taxonomy" id="597362"/>
    <lineage>
        <taxon>Eukaryota</taxon>
        <taxon>Fungi</taxon>
        <taxon>Dikarya</taxon>
        <taxon>Basidiomycota</taxon>
        <taxon>Agaricomycotina</taxon>
        <taxon>Agaricomycetes</taxon>
        <taxon>Agaricomycetidae</taxon>
        <taxon>Agaricales</taxon>
        <taxon>Agaricineae</taxon>
        <taxon>Agaricaceae</taxon>
        <taxon>Agaricus</taxon>
    </lineage>
</organism>
<sequence length="245" mass="27518">MGTISYHAPFPPSNDTSRLPEAQNPLFSLATPRAFWWLGVWKGEDWKSTRRSVVCSGRYDLNNLESCFGANGQVSESQIAKRFAATQVGLGSQPLAQAMATFLGWDILYFPAHMSREFKPRESSTPFPSFHHVPFDPPGDADLKSIHRFQQDGQRKKRKKARKVSKEKEGTAHKACTALNVSVLLDGGKIKKLVKRDEKTRKLNGVSNKKTQNSGGPPTELFVLYVRLIRRSEQSLTRYLGLTEP</sequence>
<proteinExistence type="predicted"/>
<accession>K5WZ00</accession>
<dbReference type="KEGG" id="abp:AGABI1DRAFT94341"/>
<dbReference type="AlphaFoldDB" id="K5WZ00"/>
<gene>
    <name evidence="2" type="ORF">AGABI1DRAFT_94341</name>
</gene>
<dbReference type="EMBL" id="JH971405">
    <property type="protein sequence ID" value="EKM76053.1"/>
    <property type="molecule type" value="Genomic_DNA"/>
</dbReference>
<evidence type="ECO:0000313" key="2">
    <source>
        <dbReference type="EMBL" id="EKM76053.1"/>
    </source>
</evidence>
<protein>
    <submittedName>
        <fullName evidence="2">Uncharacterized protein</fullName>
    </submittedName>
</protein>
<dbReference type="Proteomes" id="UP000008493">
    <property type="component" value="Unassembled WGS sequence"/>
</dbReference>
<dbReference type="GeneID" id="18832558"/>
<evidence type="ECO:0000313" key="3">
    <source>
        <dbReference type="Proteomes" id="UP000008493"/>
    </source>
</evidence>
<dbReference type="HOGENOM" id="CLU_1133300_0_0_1"/>
<keyword evidence="3" id="KW-1185">Reference proteome</keyword>
<name>K5WZ00_AGABU</name>
<evidence type="ECO:0000256" key="1">
    <source>
        <dbReference type="SAM" id="MobiDB-lite"/>
    </source>
</evidence>
<dbReference type="InParanoid" id="K5WZ00"/>